<feature type="non-terminal residue" evidence="1">
    <location>
        <position position="1"/>
    </location>
</feature>
<organism evidence="1 2">
    <name type="scientific">Ophiophagus hannah</name>
    <name type="common">King cobra</name>
    <name type="synonym">Naja hannah</name>
    <dbReference type="NCBI Taxonomy" id="8665"/>
    <lineage>
        <taxon>Eukaryota</taxon>
        <taxon>Metazoa</taxon>
        <taxon>Chordata</taxon>
        <taxon>Craniata</taxon>
        <taxon>Vertebrata</taxon>
        <taxon>Euteleostomi</taxon>
        <taxon>Lepidosauria</taxon>
        <taxon>Squamata</taxon>
        <taxon>Bifurcata</taxon>
        <taxon>Unidentata</taxon>
        <taxon>Episquamata</taxon>
        <taxon>Toxicofera</taxon>
        <taxon>Serpentes</taxon>
        <taxon>Colubroidea</taxon>
        <taxon>Elapidae</taxon>
        <taxon>Elapinae</taxon>
        <taxon>Ophiophagus</taxon>
    </lineage>
</organism>
<evidence type="ECO:0000313" key="1">
    <source>
        <dbReference type="EMBL" id="ETE70446.1"/>
    </source>
</evidence>
<name>V8P8Z5_OPHHA</name>
<comment type="caution">
    <text evidence="1">The sequence shown here is derived from an EMBL/GenBank/DDBJ whole genome shotgun (WGS) entry which is preliminary data.</text>
</comment>
<protein>
    <submittedName>
        <fullName evidence="1">Uncharacterized protein</fullName>
    </submittedName>
</protein>
<gene>
    <name evidence="1" type="ORF">L345_03750</name>
</gene>
<sequence length="137" mass="16345">MHNQDFFLKKKKKKKSFPCLLSFDSLWAEGFTEEASSNHLEENKGQGLEEEEALCPVLTRLQQQRKDFSRWWVSRQLGQSRPLPSQQLNSPQIRWRELGGQDWASLLYLGWDFGKTLLKWKIFFSPPPCFCWEREMF</sequence>
<dbReference type="EMBL" id="AZIM01000550">
    <property type="protein sequence ID" value="ETE70446.1"/>
    <property type="molecule type" value="Genomic_DNA"/>
</dbReference>
<dbReference type="Proteomes" id="UP000018936">
    <property type="component" value="Unassembled WGS sequence"/>
</dbReference>
<proteinExistence type="predicted"/>
<dbReference type="AlphaFoldDB" id="V8P8Z5"/>
<evidence type="ECO:0000313" key="2">
    <source>
        <dbReference type="Proteomes" id="UP000018936"/>
    </source>
</evidence>
<accession>V8P8Z5</accession>
<keyword evidence="2" id="KW-1185">Reference proteome</keyword>
<reference evidence="1 2" key="1">
    <citation type="journal article" date="2013" name="Proc. Natl. Acad. Sci. U.S.A.">
        <title>The king cobra genome reveals dynamic gene evolution and adaptation in the snake venom system.</title>
        <authorList>
            <person name="Vonk F.J."/>
            <person name="Casewell N.R."/>
            <person name="Henkel C.V."/>
            <person name="Heimberg A.M."/>
            <person name="Jansen H.J."/>
            <person name="McCleary R.J."/>
            <person name="Kerkkamp H.M."/>
            <person name="Vos R.A."/>
            <person name="Guerreiro I."/>
            <person name="Calvete J.J."/>
            <person name="Wuster W."/>
            <person name="Woods A.E."/>
            <person name="Logan J.M."/>
            <person name="Harrison R.A."/>
            <person name="Castoe T.A."/>
            <person name="de Koning A.P."/>
            <person name="Pollock D.D."/>
            <person name="Yandell M."/>
            <person name="Calderon D."/>
            <person name="Renjifo C."/>
            <person name="Currier R.B."/>
            <person name="Salgado D."/>
            <person name="Pla D."/>
            <person name="Sanz L."/>
            <person name="Hyder A.S."/>
            <person name="Ribeiro J.M."/>
            <person name="Arntzen J.W."/>
            <person name="van den Thillart G.E."/>
            <person name="Boetzer M."/>
            <person name="Pirovano W."/>
            <person name="Dirks R.P."/>
            <person name="Spaink H.P."/>
            <person name="Duboule D."/>
            <person name="McGlinn E."/>
            <person name="Kini R.M."/>
            <person name="Richardson M.K."/>
        </authorList>
    </citation>
    <scope>NUCLEOTIDE SEQUENCE</scope>
    <source>
        <tissue evidence="1">Blood</tissue>
    </source>
</reference>